<dbReference type="Proteomes" id="UP000730862">
    <property type="component" value="Unassembled WGS sequence"/>
</dbReference>
<feature type="domain" description="HTH cro/C1-type" evidence="1">
    <location>
        <begin position="26"/>
        <end position="62"/>
    </location>
</feature>
<dbReference type="SUPFAM" id="SSF47413">
    <property type="entry name" value="lambda repressor-like DNA-binding domains"/>
    <property type="match status" value="1"/>
</dbReference>
<dbReference type="InterPro" id="IPR001387">
    <property type="entry name" value="Cro/C1-type_HTH"/>
</dbReference>
<dbReference type="GO" id="GO:0003677">
    <property type="term" value="F:DNA binding"/>
    <property type="evidence" value="ECO:0007669"/>
    <property type="project" value="InterPro"/>
</dbReference>
<accession>A0A943L8P9</accession>
<organism evidence="2 3">
    <name type="scientific">Finegoldia magna</name>
    <name type="common">Peptostreptococcus magnus</name>
    <dbReference type="NCBI Taxonomy" id="1260"/>
    <lineage>
        <taxon>Bacteria</taxon>
        <taxon>Bacillati</taxon>
        <taxon>Bacillota</taxon>
        <taxon>Tissierellia</taxon>
        <taxon>Tissierellales</taxon>
        <taxon>Peptoniphilaceae</taxon>
        <taxon>Finegoldia</taxon>
    </lineage>
</organism>
<dbReference type="Pfam" id="PF13443">
    <property type="entry name" value="HTH_26"/>
    <property type="match status" value="1"/>
</dbReference>
<dbReference type="CDD" id="cd00093">
    <property type="entry name" value="HTH_XRE"/>
    <property type="match status" value="1"/>
</dbReference>
<dbReference type="Gene3D" id="1.10.260.40">
    <property type="entry name" value="lambda repressor-like DNA-binding domains"/>
    <property type="match status" value="1"/>
</dbReference>
<name>A0A943L8P9_FINMA</name>
<protein>
    <submittedName>
        <fullName evidence="2">Helix-turn-helix transcriptional regulator</fullName>
    </submittedName>
</protein>
<proteinExistence type="predicted"/>
<dbReference type="AlphaFoldDB" id="A0A943L8P9"/>
<sequence>MMKLSYKKLWKLLIDREIKHKDLISKLGISRSTFYKLKNDENVNTETLLKICNTLECDISEIMECIEINESIKN</sequence>
<evidence type="ECO:0000259" key="1">
    <source>
        <dbReference type="PROSITE" id="PS50943"/>
    </source>
</evidence>
<gene>
    <name evidence="2" type="ORF">KIA07_09215</name>
</gene>
<dbReference type="EMBL" id="JAHAIK010000047">
    <property type="protein sequence ID" value="MBS5965822.1"/>
    <property type="molecule type" value="Genomic_DNA"/>
</dbReference>
<comment type="caution">
    <text evidence="2">The sequence shown here is derived from an EMBL/GenBank/DDBJ whole genome shotgun (WGS) entry which is preliminary data.</text>
</comment>
<dbReference type="InterPro" id="IPR010982">
    <property type="entry name" value="Lambda_DNA-bd_dom_sf"/>
</dbReference>
<evidence type="ECO:0000313" key="2">
    <source>
        <dbReference type="EMBL" id="MBS5965822.1"/>
    </source>
</evidence>
<dbReference type="PROSITE" id="PS50943">
    <property type="entry name" value="HTH_CROC1"/>
    <property type="match status" value="1"/>
</dbReference>
<reference evidence="2" key="1">
    <citation type="submission" date="2021-02" db="EMBL/GenBank/DDBJ databases">
        <title>Infant gut strain persistence is associated with maternal origin, phylogeny, and functional potential including surface adhesion and iron acquisition.</title>
        <authorList>
            <person name="Lou Y.C."/>
        </authorList>
    </citation>
    <scope>NUCLEOTIDE SEQUENCE</scope>
    <source>
        <strain evidence="2">L3_058_000G1_dasL3_058_000G1_concoct_72</strain>
    </source>
</reference>
<evidence type="ECO:0000313" key="3">
    <source>
        <dbReference type="Proteomes" id="UP000730862"/>
    </source>
</evidence>